<gene>
    <name evidence="2" type="ORF">CYL18_01810</name>
</gene>
<keyword evidence="1" id="KW-1133">Transmembrane helix</keyword>
<keyword evidence="3" id="KW-1185">Reference proteome</keyword>
<sequence>MLFQLFSIIILVSIIILIISLFRFRKQRSEQLNRMEKRIEELSEEIKRK</sequence>
<keyword evidence="1" id="KW-0812">Transmembrane</keyword>
<organism evidence="2 3">
    <name type="scientific">Pradoshia eiseniae</name>
    <dbReference type="NCBI Taxonomy" id="2064768"/>
    <lineage>
        <taxon>Bacteria</taxon>
        <taxon>Bacillati</taxon>
        <taxon>Bacillota</taxon>
        <taxon>Bacilli</taxon>
        <taxon>Bacillales</taxon>
        <taxon>Bacillaceae</taxon>
        <taxon>Pradoshia</taxon>
    </lineage>
</organism>
<reference evidence="2 3" key="1">
    <citation type="submission" date="2017-12" db="EMBL/GenBank/DDBJ databases">
        <title>Taxonomic description and draft genome of Pradoshia cofamensis Gen. nov., sp. nov., a thermotolerant bacillale isolated from anterior gut of earthworm Eisenia fetida.</title>
        <authorList>
            <person name="Saha T."/>
            <person name="Chakraborty R."/>
        </authorList>
    </citation>
    <scope>NUCLEOTIDE SEQUENCE [LARGE SCALE GENOMIC DNA]</scope>
    <source>
        <strain evidence="2 3">EAG3</strain>
    </source>
</reference>
<evidence type="ECO:0000313" key="3">
    <source>
        <dbReference type="Proteomes" id="UP000239663"/>
    </source>
</evidence>
<proteinExistence type="predicted"/>
<evidence type="ECO:0000313" key="2">
    <source>
        <dbReference type="EMBL" id="PQD97234.1"/>
    </source>
</evidence>
<dbReference type="EMBL" id="PKOZ01000001">
    <property type="protein sequence ID" value="PQD97234.1"/>
    <property type="molecule type" value="Genomic_DNA"/>
</dbReference>
<keyword evidence="1" id="KW-0472">Membrane</keyword>
<dbReference type="AlphaFoldDB" id="A0A2S7N5C6"/>
<name>A0A2S7N5C6_9BACI</name>
<accession>A0A2S7N5C6</accession>
<comment type="caution">
    <text evidence="2">The sequence shown here is derived from an EMBL/GenBank/DDBJ whole genome shotgun (WGS) entry which is preliminary data.</text>
</comment>
<feature type="transmembrane region" description="Helical" evidence="1">
    <location>
        <begin position="6"/>
        <end position="24"/>
    </location>
</feature>
<evidence type="ECO:0000256" key="1">
    <source>
        <dbReference type="SAM" id="Phobius"/>
    </source>
</evidence>
<protein>
    <submittedName>
        <fullName evidence="2">DUF4083 domain-containing protein</fullName>
    </submittedName>
</protein>
<dbReference type="Proteomes" id="UP000239663">
    <property type="component" value="Unassembled WGS sequence"/>
</dbReference>